<keyword evidence="2" id="KW-1185">Reference proteome</keyword>
<proteinExistence type="predicted"/>
<dbReference type="EMBL" id="JBHRXN010000015">
    <property type="protein sequence ID" value="MFC3532022.1"/>
    <property type="molecule type" value="Genomic_DNA"/>
</dbReference>
<comment type="caution">
    <text evidence="1">The sequence shown here is derived from an EMBL/GenBank/DDBJ whole genome shotgun (WGS) entry which is preliminary data.</text>
</comment>
<reference evidence="2" key="1">
    <citation type="journal article" date="2019" name="Int. J. Syst. Evol. Microbiol.">
        <title>The Global Catalogue of Microorganisms (GCM) 10K type strain sequencing project: providing services to taxonomists for standard genome sequencing and annotation.</title>
        <authorList>
            <consortium name="The Broad Institute Genomics Platform"/>
            <consortium name="The Broad Institute Genome Sequencing Center for Infectious Disease"/>
            <person name="Wu L."/>
            <person name="Ma J."/>
        </authorList>
    </citation>
    <scope>NUCLEOTIDE SEQUENCE [LARGE SCALE GENOMIC DNA]</scope>
    <source>
        <strain evidence="2">KCTC 42742</strain>
    </source>
</reference>
<dbReference type="RefSeq" id="WP_386090241.1">
    <property type="nucleotide sequence ID" value="NZ_JBHRXN010000015.1"/>
</dbReference>
<dbReference type="Proteomes" id="UP001595741">
    <property type="component" value="Unassembled WGS sequence"/>
</dbReference>
<accession>A0ABV7RFG6</accession>
<gene>
    <name evidence="1" type="ORF">ACFOLG_07470</name>
</gene>
<sequence length="113" mass="12602">MNLWHYEKNGQRLGGVMTGDISTLVEKCDIDGATRVCPLDTGLDPTRADRTSATPAKRHFSSALPELFLMDLETKDSVRVRRRAAEDTGYHILIMPLHSDLLSAISRGELKIH</sequence>
<name>A0ABV7RFG6_9NEIS</name>
<organism evidence="1 2">
    <name type="scientific">Vogesella facilis</name>
    <dbReference type="NCBI Taxonomy" id="1655232"/>
    <lineage>
        <taxon>Bacteria</taxon>
        <taxon>Pseudomonadati</taxon>
        <taxon>Pseudomonadota</taxon>
        <taxon>Betaproteobacteria</taxon>
        <taxon>Neisseriales</taxon>
        <taxon>Chromobacteriaceae</taxon>
        <taxon>Vogesella</taxon>
    </lineage>
</organism>
<evidence type="ECO:0000313" key="2">
    <source>
        <dbReference type="Proteomes" id="UP001595741"/>
    </source>
</evidence>
<protein>
    <submittedName>
        <fullName evidence="1">Uncharacterized protein</fullName>
    </submittedName>
</protein>
<evidence type="ECO:0000313" key="1">
    <source>
        <dbReference type="EMBL" id="MFC3532022.1"/>
    </source>
</evidence>